<dbReference type="GO" id="GO:0005615">
    <property type="term" value="C:extracellular space"/>
    <property type="evidence" value="ECO:0007669"/>
    <property type="project" value="TreeGrafter"/>
</dbReference>
<dbReference type="PRINTS" id="PR00756">
    <property type="entry name" value="ALADIPTASE"/>
</dbReference>
<keyword evidence="14" id="KW-0449">Lipoprotein</keyword>
<dbReference type="Pfam" id="PF01433">
    <property type="entry name" value="Peptidase_M1"/>
    <property type="match status" value="1"/>
</dbReference>
<dbReference type="FunFam" id="2.60.40.1730:FF:000012">
    <property type="entry name" value="Aminopeptidase N"/>
    <property type="match status" value="1"/>
</dbReference>
<dbReference type="InterPro" id="IPR042097">
    <property type="entry name" value="Aminopeptidase_N-like_N_sf"/>
</dbReference>
<evidence type="ECO:0000256" key="8">
    <source>
        <dbReference type="ARBA" id="ARBA00022801"/>
    </source>
</evidence>
<name>A0A3L8E3B5_OOCBI</name>
<evidence type="ECO:0000256" key="15">
    <source>
        <dbReference type="SAM" id="SignalP"/>
    </source>
</evidence>
<evidence type="ECO:0000259" key="16">
    <source>
        <dbReference type="Pfam" id="PF01433"/>
    </source>
</evidence>
<evidence type="ECO:0000256" key="1">
    <source>
        <dbReference type="ARBA" id="ARBA00001947"/>
    </source>
</evidence>
<evidence type="ECO:0000313" key="18">
    <source>
        <dbReference type="EMBL" id="RLU27240.1"/>
    </source>
</evidence>
<dbReference type="GO" id="GO:0008270">
    <property type="term" value="F:zinc ion binding"/>
    <property type="evidence" value="ECO:0007669"/>
    <property type="project" value="InterPro"/>
</dbReference>
<dbReference type="GO" id="GO:0070006">
    <property type="term" value="F:metalloaminopeptidase activity"/>
    <property type="evidence" value="ECO:0007669"/>
    <property type="project" value="TreeGrafter"/>
</dbReference>
<keyword evidence="13" id="KW-0325">Glycoprotein</keyword>
<evidence type="ECO:0000256" key="13">
    <source>
        <dbReference type="ARBA" id="ARBA00023180"/>
    </source>
</evidence>
<dbReference type="GO" id="GO:0098552">
    <property type="term" value="C:side of membrane"/>
    <property type="evidence" value="ECO:0007669"/>
    <property type="project" value="UniProtKB-KW"/>
</dbReference>
<evidence type="ECO:0000256" key="4">
    <source>
        <dbReference type="ARBA" id="ARBA00022622"/>
    </source>
</evidence>
<evidence type="ECO:0000256" key="2">
    <source>
        <dbReference type="ARBA" id="ARBA00004606"/>
    </source>
</evidence>
<evidence type="ECO:0000256" key="6">
    <source>
        <dbReference type="ARBA" id="ARBA00022692"/>
    </source>
</evidence>
<keyword evidence="9" id="KW-0862">Zinc</keyword>
<evidence type="ECO:0000256" key="5">
    <source>
        <dbReference type="ARBA" id="ARBA00022670"/>
    </source>
</evidence>
<comment type="caution">
    <text evidence="18">The sequence shown here is derived from an EMBL/GenBank/DDBJ whole genome shotgun (WGS) entry which is preliminary data.</text>
</comment>
<dbReference type="SUPFAM" id="SSF55486">
    <property type="entry name" value="Metalloproteases ('zincins'), catalytic domain"/>
    <property type="match status" value="1"/>
</dbReference>
<dbReference type="SUPFAM" id="SSF63737">
    <property type="entry name" value="Leukotriene A4 hydrolase N-terminal domain"/>
    <property type="match status" value="1"/>
</dbReference>
<keyword evidence="7" id="KW-0479">Metal-binding</keyword>
<dbReference type="GO" id="GO:0005886">
    <property type="term" value="C:plasma membrane"/>
    <property type="evidence" value="ECO:0007669"/>
    <property type="project" value="UniProtKB-SubCell"/>
</dbReference>
<evidence type="ECO:0000256" key="10">
    <source>
        <dbReference type="ARBA" id="ARBA00022968"/>
    </source>
</evidence>
<keyword evidence="6" id="KW-0812">Transmembrane</keyword>
<dbReference type="GO" id="GO:0005737">
    <property type="term" value="C:cytoplasm"/>
    <property type="evidence" value="ECO:0007669"/>
    <property type="project" value="TreeGrafter"/>
</dbReference>
<feature type="signal peptide" evidence="15">
    <location>
        <begin position="1"/>
        <end position="19"/>
    </location>
</feature>
<evidence type="ECO:0000256" key="3">
    <source>
        <dbReference type="ARBA" id="ARBA00004609"/>
    </source>
</evidence>
<keyword evidence="11" id="KW-1133">Transmembrane helix</keyword>
<dbReference type="PANTHER" id="PTHR11533">
    <property type="entry name" value="PROTEASE M1 ZINC METALLOPROTEASE"/>
    <property type="match status" value="1"/>
</dbReference>
<reference evidence="18 19" key="1">
    <citation type="journal article" date="2018" name="Genome Res.">
        <title>The genomic architecture and molecular evolution of ant odorant receptors.</title>
        <authorList>
            <person name="McKenzie S.K."/>
            <person name="Kronauer D.J.C."/>
        </authorList>
    </citation>
    <scope>NUCLEOTIDE SEQUENCE [LARGE SCALE GENOMIC DNA]</scope>
    <source>
        <strain evidence="18">Clonal line C1</strain>
    </source>
</reference>
<evidence type="ECO:0000256" key="12">
    <source>
        <dbReference type="ARBA" id="ARBA00023136"/>
    </source>
</evidence>
<accession>A0A3L8E3B5</accession>
<dbReference type="OrthoDB" id="510539at2759"/>
<comment type="subcellular location">
    <subcellularLocation>
        <location evidence="3">Cell membrane</location>
        <topology evidence="3">Lipid-anchor</topology>
        <topology evidence="3">GPI-anchor</topology>
    </subcellularLocation>
    <subcellularLocation>
        <location evidence="2">Membrane</location>
        <topology evidence="2">Single-pass type II membrane protein</topology>
    </subcellularLocation>
</comment>
<evidence type="ECO:0000256" key="7">
    <source>
        <dbReference type="ARBA" id="ARBA00022723"/>
    </source>
</evidence>
<dbReference type="GO" id="GO:0042277">
    <property type="term" value="F:peptide binding"/>
    <property type="evidence" value="ECO:0007669"/>
    <property type="project" value="TreeGrafter"/>
</dbReference>
<dbReference type="Pfam" id="PF17900">
    <property type="entry name" value="Peptidase_M1_N"/>
    <property type="match status" value="1"/>
</dbReference>
<dbReference type="InterPro" id="IPR045357">
    <property type="entry name" value="Aminopeptidase_N-like_N"/>
</dbReference>
<evidence type="ECO:0000313" key="19">
    <source>
        <dbReference type="Proteomes" id="UP000279307"/>
    </source>
</evidence>
<comment type="cofactor">
    <cofactor evidence="1">
        <name>Zn(2+)</name>
        <dbReference type="ChEBI" id="CHEBI:29105"/>
    </cofactor>
</comment>
<organism evidence="18 19">
    <name type="scientific">Ooceraea biroi</name>
    <name type="common">Clonal raider ant</name>
    <name type="synonym">Cerapachys biroi</name>
    <dbReference type="NCBI Taxonomy" id="2015173"/>
    <lineage>
        <taxon>Eukaryota</taxon>
        <taxon>Metazoa</taxon>
        <taxon>Ecdysozoa</taxon>
        <taxon>Arthropoda</taxon>
        <taxon>Hexapoda</taxon>
        <taxon>Insecta</taxon>
        <taxon>Pterygota</taxon>
        <taxon>Neoptera</taxon>
        <taxon>Endopterygota</taxon>
        <taxon>Hymenoptera</taxon>
        <taxon>Apocrita</taxon>
        <taxon>Aculeata</taxon>
        <taxon>Formicoidea</taxon>
        <taxon>Formicidae</taxon>
        <taxon>Dorylinae</taxon>
        <taxon>Ooceraea</taxon>
    </lineage>
</organism>
<keyword evidence="5" id="KW-0645">Protease</keyword>
<keyword evidence="8" id="KW-0378">Hydrolase</keyword>
<dbReference type="CDD" id="cd09601">
    <property type="entry name" value="M1_APN-Q_like"/>
    <property type="match status" value="1"/>
</dbReference>
<proteinExistence type="predicted"/>
<keyword evidence="12" id="KW-0472">Membrane</keyword>
<feature type="domain" description="Peptidase M1 membrane alanine aminopeptidase" evidence="16">
    <location>
        <begin position="277"/>
        <end position="302"/>
    </location>
</feature>
<protein>
    <submittedName>
        <fullName evidence="18">Uncharacterized protein</fullName>
    </submittedName>
</protein>
<dbReference type="GO" id="GO:0043171">
    <property type="term" value="P:peptide catabolic process"/>
    <property type="evidence" value="ECO:0007669"/>
    <property type="project" value="TreeGrafter"/>
</dbReference>
<dbReference type="EMBL" id="QOIP01000001">
    <property type="protein sequence ID" value="RLU27240.1"/>
    <property type="molecule type" value="Genomic_DNA"/>
</dbReference>
<dbReference type="InterPro" id="IPR034016">
    <property type="entry name" value="M1_APN-typ"/>
</dbReference>
<gene>
    <name evidence="18" type="ORF">DMN91_001041</name>
</gene>
<dbReference type="Gene3D" id="3.30.2010.30">
    <property type="match status" value="1"/>
</dbReference>
<dbReference type="InterPro" id="IPR001930">
    <property type="entry name" value="Peptidase_M1"/>
</dbReference>
<dbReference type="Gene3D" id="2.60.40.1730">
    <property type="entry name" value="tricorn interacting facor f3 domain"/>
    <property type="match status" value="1"/>
</dbReference>
<dbReference type="Proteomes" id="UP000279307">
    <property type="component" value="Chromosome 1"/>
</dbReference>
<dbReference type="InterPro" id="IPR050344">
    <property type="entry name" value="Peptidase_M1_aminopeptidases"/>
</dbReference>
<dbReference type="GO" id="GO:0006508">
    <property type="term" value="P:proteolysis"/>
    <property type="evidence" value="ECO:0007669"/>
    <property type="project" value="UniProtKB-KW"/>
</dbReference>
<dbReference type="InterPro" id="IPR014782">
    <property type="entry name" value="Peptidase_M1_dom"/>
</dbReference>
<sequence>MVFLRLLLSSGLIFAAATALLVDENSKNGSSEAVDYRLPDNVVPIHYNIKLIPYIEEDNFTFDGEIAASIEICEATRNLSLHAVNLTIDEAVTSLVDSNGDIHAPTTSDYDDLTEILVLNFEDELPPGTYVLNMKYVGILHNDLHGIFKTSWLATTHFEPTWARRAFPCWDEPALKATFNISIKHHQSYTAVSNMPIREQDTDGGEGGTVWTHFHTTPVMSTYLVAFTVSDYVRVPNADGTVNMWCRSELAPYSKLAQDAAEKAGQLLTWYTNSTDRVPKMDHLAVPEFSAGAMENWGLIIYL</sequence>
<keyword evidence="15" id="KW-0732">Signal</keyword>
<evidence type="ECO:0000256" key="11">
    <source>
        <dbReference type="ARBA" id="ARBA00022989"/>
    </source>
</evidence>
<keyword evidence="4" id="KW-0336">GPI-anchor</keyword>
<evidence type="ECO:0000259" key="17">
    <source>
        <dbReference type="Pfam" id="PF17900"/>
    </source>
</evidence>
<feature type="chain" id="PRO_5018176674" evidence="15">
    <location>
        <begin position="20"/>
        <end position="303"/>
    </location>
</feature>
<evidence type="ECO:0000256" key="9">
    <source>
        <dbReference type="ARBA" id="ARBA00022833"/>
    </source>
</evidence>
<dbReference type="PANTHER" id="PTHR11533:SF294">
    <property type="entry name" value="THYROTROPIN-RELEASING HORMONE-DEGRADING ECTOENZYME"/>
    <property type="match status" value="1"/>
</dbReference>
<dbReference type="AlphaFoldDB" id="A0A3L8E3B5"/>
<keyword evidence="10" id="KW-0735">Signal-anchor</keyword>
<evidence type="ECO:0000256" key="14">
    <source>
        <dbReference type="ARBA" id="ARBA00023288"/>
    </source>
</evidence>
<feature type="domain" description="Aminopeptidase N-like N-terminal" evidence="17">
    <location>
        <begin position="43"/>
        <end position="224"/>
    </location>
</feature>